<organism evidence="1 2">
    <name type="scientific">Chenopodium quinoa</name>
    <name type="common">Quinoa</name>
    <dbReference type="NCBI Taxonomy" id="63459"/>
    <lineage>
        <taxon>Eukaryota</taxon>
        <taxon>Viridiplantae</taxon>
        <taxon>Streptophyta</taxon>
        <taxon>Embryophyta</taxon>
        <taxon>Tracheophyta</taxon>
        <taxon>Spermatophyta</taxon>
        <taxon>Magnoliopsida</taxon>
        <taxon>eudicotyledons</taxon>
        <taxon>Gunneridae</taxon>
        <taxon>Pentapetalae</taxon>
        <taxon>Caryophyllales</taxon>
        <taxon>Chenopodiaceae</taxon>
        <taxon>Chenopodioideae</taxon>
        <taxon>Atripliceae</taxon>
        <taxon>Chenopodium</taxon>
    </lineage>
</organism>
<dbReference type="Gramene" id="AUR62012996-RA">
    <property type="protein sequence ID" value="AUR62012996-RA:cds"/>
    <property type="gene ID" value="AUR62012996"/>
</dbReference>
<protein>
    <submittedName>
        <fullName evidence="1">Uncharacterized protein</fullName>
    </submittedName>
</protein>
<evidence type="ECO:0000313" key="1">
    <source>
        <dbReference type="EnsemblPlants" id="AUR62012996-RA:cds"/>
    </source>
</evidence>
<proteinExistence type="predicted"/>
<keyword evidence="2" id="KW-1185">Reference proteome</keyword>
<dbReference type="Proteomes" id="UP000596660">
    <property type="component" value="Unplaced"/>
</dbReference>
<dbReference type="AlphaFoldDB" id="A0A803LG99"/>
<evidence type="ECO:0000313" key="2">
    <source>
        <dbReference type="Proteomes" id="UP000596660"/>
    </source>
</evidence>
<dbReference type="EnsemblPlants" id="AUR62012996-RA">
    <property type="protein sequence ID" value="AUR62012996-RA:cds"/>
    <property type="gene ID" value="AUR62012996"/>
</dbReference>
<accession>A0A803LG99</accession>
<reference evidence="1" key="1">
    <citation type="journal article" date="2017" name="Nature">
        <title>The genome of Chenopodium quinoa.</title>
        <authorList>
            <person name="Jarvis D.E."/>
            <person name="Ho Y.S."/>
            <person name="Lightfoot D.J."/>
            <person name="Schmoeckel S.M."/>
            <person name="Li B."/>
            <person name="Borm T.J.A."/>
            <person name="Ohyanagi H."/>
            <person name="Mineta K."/>
            <person name="Michell C.T."/>
            <person name="Saber N."/>
            <person name="Kharbatia N.M."/>
            <person name="Rupper R.R."/>
            <person name="Sharp A.R."/>
            <person name="Dally N."/>
            <person name="Boughton B.A."/>
            <person name="Woo Y.H."/>
            <person name="Gao G."/>
            <person name="Schijlen E.G.W.M."/>
            <person name="Guo X."/>
            <person name="Momin A.A."/>
            <person name="Negrao S."/>
            <person name="Al-Babili S."/>
            <person name="Gehring C."/>
            <person name="Roessner U."/>
            <person name="Jung C."/>
            <person name="Murphy K."/>
            <person name="Arold S.T."/>
            <person name="Gojobori T."/>
            <person name="van der Linden C.G."/>
            <person name="van Loo E.N."/>
            <person name="Jellen E.N."/>
            <person name="Maughan P.J."/>
            <person name="Tester M."/>
        </authorList>
    </citation>
    <scope>NUCLEOTIDE SEQUENCE [LARGE SCALE GENOMIC DNA]</scope>
    <source>
        <strain evidence="1">cv. PI 614886</strain>
    </source>
</reference>
<name>A0A803LG99_CHEQI</name>
<reference evidence="1" key="2">
    <citation type="submission" date="2021-03" db="UniProtKB">
        <authorList>
            <consortium name="EnsemblPlants"/>
        </authorList>
    </citation>
    <scope>IDENTIFICATION</scope>
</reference>
<sequence>MLTNKNKYDSSASPSALVHHHALRYVLRVLSSTIFGSEDNKKIHRREGTTLWCLGNDDDEELPPPEMMTLHVLNNWSFHGNRPHVQTPLLPKPPASSTPLEGARVSPMLIEQALTKLQKCVDEIKVEQKEIKDPSASISKTFTNFGVWLQSQGFPHPPPFPPSMRVCEYLISLR</sequence>